<dbReference type="FunFam" id="1.10.1200.10:FF:000016">
    <property type="entry name" value="Non-ribosomal peptide synthase"/>
    <property type="match status" value="2"/>
</dbReference>
<name>A0A7W9UU90_9ACTN</name>
<evidence type="ECO:0000256" key="3">
    <source>
        <dbReference type="ARBA" id="ARBA00022450"/>
    </source>
</evidence>
<dbReference type="InterPro" id="IPR000873">
    <property type="entry name" value="AMP-dep_synth/lig_dom"/>
</dbReference>
<evidence type="ECO:0000256" key="5">
    <source>
        <dbReference type="SAM" id="MobiDB-lite"/>
    </source>
</evidence>
<dbReference type="Pfam" id="PF00550">
    <property type="entry name" value="PP-binding"/>
    <property type="match status" value="2"/>
</dbReference>
<keyword evidence="8" id="KW-1185">Reference proteome</keyword>
<dbReference type="GO" id="GO:0043041">
    <property type="term" value="P:amino acid activation for nonribosomal peptide biosynthetic process"/>
    <property type="evidence" value="ECO:0007669"/>
    <property type="project" value="TreeGrafter"/>
</dbReference>
<dbReference type="InterPro" id="IPR010071">
    <property type="entry name" value="AA_adenyl_dom"/>
</dbReference>
<dbReference type="NCBIfam" id="NF003417">
    <property type="entry name" value="PRK04813.1"/>
    <property type="match status" value="2"/>
</dbReference>
<dbReference type="PROSITE" id="PS00455">
    <property type="entry name" value="AMP_BINDING"/>
    <property type="match status" value="2"/>
</dbReference>
<dbReference type="InterPro" id="IPR045851">
    <property type="entry name" value="AMP-bd_C_sf"/>
</dbReference>
<dbReference type="InterPro" id="IPR025110">
    <property type="entry name" value="AMP-bd_C"/>
</dbReference>
<dbReference type="SMART" id="SM00823">
    <property type="entry name" value="PKS_PP"/>
    <property type="match status" value="2"/>
</dbReference>
<comment type="similarity">
    <text evidence="2">Belongs to the ATP-dependent AMP-binding enzyme family.</text>
</comment>
<dbReference type="FunFam" id="3.40.50.980:FF:000002">
    <property type="entry name" value="Enterobactin synthetase component F"/>
    <property type="match status" value="1"/>
</dbReference>
<proteinExistence type="inferred from homology"/>
<accession>A0A7W9UU90</accession>
<dbReference type="GO" id="GO:0031177">
    <property type="term" value="F:phosphopantetheine binding"/>
    <property type="evidence" value="ECO:0007669"/>
    <property type="project" value="InterPro"/>
</dbReference>
<dbReference type="GO" id="GO:0072330">
    <property type="term" value="P:monocarboxylic acid biosynthetic process"/>
    <property type="evidence" value="ECO:0007669"/>
    <property type="project" value="UniProtKB-ARBA"/>
</dbReference>
<dbReference type="InterPro" id="IPR006162">
    <property type="entry name" value="Ppantetheine_attach_site"/>
</dbReference>
<organism evidence="7 8">
    <name type="scientific">Streptomyces echinatus</name>
    <dbReference type="NCBI Taxonomy" id="67293"/>
    <lineage>
        <taxon>Bacteria</taxon>
        <taxon>Bacillati</taxon>
        <taxon>Actinomycetota</taxon>
        <taxon>Actinomycetes</taxon>
        <taxon>Kitasatosporales</taxon>
        <taxon>Streptomycetaceae</taxon>
        <taxon>Streptomyces</taxon>
    </lineage>
</organism>
<dbReference type="Gene3D" id="3.30.300.30">
    <property type="match status" value="2"/>
</dbReference>
<dbReference type="InterPro" id="IPR020806">
    <property type="entry name" value="PKS_PP-bd"/>
</dbReference>
<comment type="caution">
    <text evidence="7">The sequence shown here is derived from an EMBL/GenBank/DDBJ whole genome shotgun (WGS) entry which is preliminary data.</text>
</comment>
<evidence type="ECO:0000259" key="6">
    <source>
        <dbReference type="PROSITE" id="PS50075"/>
    </source>
</evidence>
<dbReference type="GO" id="GO:0003824">
    <property type="term" value="F:catalytic activity"/>
    <property type="evidence" value="ECO:0007669"/>
    <property type="project" value="InterPro"/>
</dbReference>
<dbReference type="EMBL" id="JACHJK010000013">
    <property type="protein sequence ID" value="MBB5930901.1"/>
    <property type="molecule type" value="Genomic_DNA"/>
</dbReference>
<dbReference type="InterPro" id="IPR020845">
    <property type="entry name" value="AMP-binding_CS"/>
</dbReference>
<feature type="region of interest" description="Disordered" evidence="5">
    <location>
        <begin position="937"/>
        <end position="957"/>
    </location>
</feature>
<dbReference type="Gene3D" id="3.40.50.980">
    <property type="match status" value="4"/>
</dbReference>
<dbReference type="InterPro" id="IPR023213">
    <property type="entry name" value="CAT-like_dom_sf"/>
</dbReference>
<dbReference type="FunFam" id="3.40.50.12780:FF:000012">
    <property type="entry name" value="Non-ribosomal peptide synthetase"/>
    <property type="match status" value="2"/>
</dbReference>
<dbReference type="InterPro" id="IPR036736">
    <property type="entry name" value="ACP-like_sf"/>
</dbReference>
<dbReference type="GO" id="GO:0044550">
    <property type="term" value="P:secondary metabolite biosynthetic process"/>
    <property type="evidence" value="ECO:0007669"/>
    <property type="project" value="UniProtKB-ARBA"/>
</dbReference>
<dbReference type="PROSITE" id="PS00012">
    <property type="entry name" value="PHOSPHOPANTETHEINE"/>
    <property type="match status" value="2"/>
</dbReference>
<evidence type="ECO:0000313" key="7">
    <source>
        <dbReference type="EMBL" id="MBB5930901.1"/>
    </source>
</evidence>
<keyword evidence="3" id="KW-0596">Phosphopantetheine</keyword>
<sequence>MTSAQREVWFAQQLDLDNPIYNVGGYLEVLGPVDPALFEAALRQAVGEAESLHVRFVERDGEPGQVLDPEPAAWPLHHVDVSDAPDPRAAAEEWMRADLAKPYDLARAPLFRQVVFTAGPDRFFWYQGNHHIVLDALGVSLVIRRVTEVYSALVEGREVPATRFGSLAGLLQDEADYRGSRRYEKSRAYWLDRFSDAPDAARLAAPPTAMPSSFLRRTAYLPHDLSQSVRKTAANTGTKVHGVITAAVAAYVQRMTGAEEVVLGLAVTGRDSGRLRRSPGMLAHAVPLRLPAGPGTIMADLIRQTSQETFHALRHLRYGSDELRRELPALSGRQGIFGPLVNYMSFDYDLRMGTHRTRFHNISNGPVEDLSIAVYDTNDGQDIRLDFDANPQLYTDSEVAAQQDRFLRFLASALAADAEEPIAHADLLSADERDRLVVEWNATQRDVERPAVLSEAFEAQVRETPDAPAVVFETTELSYAELNERANRLARLLITQGAGPERLVALAVPRSADLIVTVLAVLKTGAAYLPLDVEYPAERLAFMLRDARPVLMLTTTSAAGHLPEDTPRLLLDDPAVTTELAELPATDTDPGERHGVVSPQSPAYVIYTSGSTGTPKGVAVTHAGAASLVAQQAEGLGVGPDSRVLQFASASFDAMFWEWCMALLTGATLVLAVGERLVPGRALAELAAEHRITHATIPPAALATMAVDSLPTVTTLVVAGEAPSATVVADWSRDRTMINAYGPTEATVCATMSGPLTGTDTAPIGRPITNTRVFVLDAGLAPVPAGVVGELYLAGAGLARGYLNRPALTAERFVANPYGGPGERMYRTGDLVRWNTSGELEYIGRADTQVKVRGFRIELGEIETALTTHEGVAQAAVVVREDRPGDRRVVAYVVPASGAVAQPSALRRQLAQALPEYMVPSAVVVLDALPLTPNGKLDRRALPEPDLGTRKTGRAPRSPQEEVLCAAFAEVLGVGQVGVDDSFFDLGGHSLLATRLVSRVRSVLDVELSVRAVFEAPTVAALAERLTAEAGVRPALRPTTDRPELVPLSFAQRRLWFLHRLEGPSATYNMPMAIRLTGQLDHTALQSALHDVIDRHETLRTVFGETDGVPYQRVLDTAKPELPVITTTEAELDGQMERLARHTFDLADEIPLHATLLEVSPTEHVLALVLHHIAADGWSIAPLARDLGRAYTARAADRPIEWPDGLPVQYADYVLWQQDLLGSADEPDSVISRQVGYWQEALAGIPERLSLPGDRPYPAVAGYAGGVVPFQLDAEVHRSAITLARETGSTVFMVVQAALAALLHRLGAGTDIPIGSPIAGRTDQALDELVGVFVNTLVLRTDVSGDPTFRELLGRVRETDLAAYAHQDVPFEHLVEVLSPARSLSHHPLFQVLLAAEDVDAGAIELPGLTSSLRPVGTGTAKFSLSLSYSEQHLADGSPAGIGCRIEYSADLFDQDTAQRITAHLSRFLTEAVTDADRPIRTLDVLTAPVRHRMLTEWNATAHRTAGHGHTLTDLLEAQAERTPGRTAVVFEGSELSYAELFDRADRLAALLTRGGAGPEGVVAVAVPRSLDLIVALLAVLKSGAAYLPIDPDDPSERTAFVLGDARPVLLLVTEATSALLTGTDEVPRIVLDSPGNRNDLERPEPAARRASGLLPRHPAYVIYTSGSTGRPKGVVVPHEGIVNRLLWMQDQYGLTGEDRVLHKTPSSFDVSVWEFFWPLIAGAGLVVARPGGHKDPAYLAEVIDGQQVTTAHFVPSMLRAFLAQPTAVGCTSLRQVICSGEALTADLARSFHAVLNVPLHNLYGPTEASVDVTHHACAPQDGPAEAHPPIGRPIWNTQVFVLDAGLAPVPVGVVGELYLAGAGLARGYLNRPALTAERFVANPFGGPGERMYRTGDLVRWNTAGELEYIGRADTQVKVRGFRIELGEIETALTGQESVAQAAVVVREDRPGDRRVVAYVVPASGAVADPSALRRQLAQALPDYMVPSAVLSLDALPLTASGKLDRRALPAPSFDAASTGRAPRTPREEALCGIFADVLGVGQVGVDDSFFDLGGHSLLATRLVSRVRSVLDVELSVRAVFEAPTVAALAERLTAEAGVRPALRPTTDRPELVPLSFAQRRLWFLHRLEGPSATYNMPMAIRLTGQLDHTALQSALHDVIDRHETLRTVFGETDGVPYQRVLDTAKPELPVITTTEAELERNIAEAAAHAFDLSADVPVRATLFVLSETEHVLLLVLHHIAGDGGSLGPALHDMSEAYASRSAGAAPGWAPLPVQYVDYTLWHQELLGAEDDPRSAVSRQVDYWKTTLAGIPEQLELPVDRPRPAVASYAGAAVPLTID</sequence>
<dbReference type="SUPFAM" id="SSF56801">
    <property type="entry name" value="Acetyl-CoA synthetase-like"/>
    <property type="match status" value="2"/>
</dbReference>
<dbReference type="GO" id="GO:0005829">
    <property type="term" value="C:cytosol"/>
    <property type="evidence" value="ECO:0007669"/>
    <property type="project" value="TreeGrafter"/>
</dbReference>
<dbReference type="CDD" id="cd17646">
    <property type="entry name" value="A_NRPS_AB3403-like"/>
    <property type="match status" value="1"/>
</dbReference>
<dbReference type="InterPro" id="IPR001242">
    <property type="entry name" value="Condensation_dom"/>
</dbReference>
<reference evidence="7 8" key="1">
    <citation type="submission" date="2020-08" db="EMBL/GenBank/DDBJ databases">
        <title>Genomic Encyclopedia of Type Strains, Phase III (KMG-III): the genomes of soil and plant-associated and newly described type strains.</title>
        <authorList>
            <person name="Whitman W."/>
        </authorList>
    </citation>
    <scope>NUCLEOTIDE SEQUENCE [LARGE SCALE GENOMIC DNA]</scope>
    <source>
        <strain evidence="7 8">CECT 3313</strain>
    </source>
</reference>
<dbReference type="SUPFAM" id="SSF47336">
    <property type="entry name" value="ACP-like"/>
    <property type="match status" value="2"/>
</dbReference>
<dbReference type="Proteomes" id="UP000585836">
    <property type="component" value="Unassembled WGS sequence"/>
</dbReference>
<gene>
    <name evidence="7" type="ORF">FHS34_006408</name>
</gene>
<dbReference type="Gene3D" id="1.10.1200.10">
    <property type="entry name" value="ACP-like"/>
    <property type="match status" value="2"/>
</dbReference>
<dbReference type="CDD" id="cd19540">
    <property type="entry name" value="LCL_NRPS-like"/>
    <property type="match status" value="1"/>
</dbReference>
<dbReference type="PROSITE" id="PS50075">
    <property type="entry name" value="CARRIER"/>
    <property type="match status" value="2"/>
</dbReference>
<keyword evidence="4" id="KW-0597">Phosphoprotein</keyword>
<dbReference type="PANTHER" id="PTHR45527:SF1">
    <property type="entry name" value="FATTY ACID SYNTHASE"/>
    <property type="match status" value="1"/>
</dbReference>
<dbReference type="CDD" id="cd17652">
    <property type="entry name" value="A_NRPS_CmdD_like"/>
    <property type="match status" value="1"/>
</dbReference>
<dbReference type="Pfam" id="PF13193">
    <property type="entry name" value="AMP-binding_C"/>
    <property type="match status" value="2"/>
</dbReference>
<dbReference type="PANTHER" id="PTHR45527">
    <property type="entry name" value="NONRIBOSOMAL PEPTIDE SYNTHETASE"/>
    <property type="match status" value="1"/>
</dbReference>
<evidence type="ECO:0000256" key="4">
    <source>
        <dbReference type="ARBA" id="ARBA00022553"/>
    </source>
</evidence>
<dbReference type="Gene3D" id="3.30.559.30">
    <property type="entry name" value="Nonribosomal peptide synthetase, condensation domain"/>
    <property type="match status" value="3"/>
</dbReference>
<dbReference type="FunFam" id="3.40.50.980:FF:000001">
    <property type="entry name" value="Non-ribosomal peptide synthetase"/>
    <property type="match status" value="2"/>
</dbReference>
<dbReference type="NCBIfam" id="TIGR01733">
    <property type="entry name" value="AA-adenyl-dom"/>
    <property type="match status" value="2"/>
</dbReference>
<dbReference type="RefSeq" id="WP_184971800.1">
    <property type="nucleotide sequence ID" value="NZ_JACHJK010000013.1"/>
</dbReference>
<evidence type="ECO:0000256" key="1">
    <source>
        <dbReference type="ARBA" id="ARBA00001957"/>
    </source>
</evidence>
<dbReference type="GO" id="GO:0017000">
    <property type="term" value="P:antibiotic biosynthetic process"/>
    <property type="evidence" value="ECO:0007669"/>
    <property type="project" value="UniProtKB-ARBA"/>
</dbReference>
<dbReference type="GO" id="GO:0008610">
    <property type="term" value="P:lipid biosynthetic process"/>
    <property type="evidence" value="ECO:0007669"/>
    <property type="project" value="UniProtKB-ARBA"/>
</dbReference>
<dbReference type="Gene3D" id="3.30.559.10">
    <property type="entry name" value="Chloramphenicol acetyltransferase-like domain"/>
    <property type="match status" value="3"/>
</dbReference>
<dbReference type="InterPro" id="IPR009081">
    <property type="entry name" value="PP-bd_ACP"/>
</dbReference>
<evidence type="ECO:0000256" key="2">
    <source>
        <dbReference type="ARBA" id="ARBA00006432"/>
    </source>
</evidence>
<protein>
    <submittedName>
        <fullName evidence="7">Amino acid adenylation domain-containing protein</fullName>
    </submittedName>
</protein>
<dbReference type="Gene3D" id="2.30.38.10">
    <property type="entry name" value="Luciferase, Domain 3"/>
    <property type="match status" value="2"/>
</dbReference>
<dbReference type="FunFam" id="3.30.300.30:FF:000010">
    <property type="entry name" value="Enterobactin synthetase component F"/>
    <property type="match status" value="2"/>
</dbReference>
<dbReference type="Pfam" id="PF00501">
    <property type="entry name" value="AMP-binding"/>
    <property type="match status" value="2"/>
</dbReference>
<feature type="domain" description="Carrier" evidence="6">
    <location>
        <begin position="955"/>
        <end position="1030"/>
    </location>
</feature>
<dbReference type="FunFam" id="2.30.38.10:FF:000001">
    <property type="entry name" value="Non-ribosomal peptide synthetase PvdI"/>
    <property type="match status" value="2"/>
</dbReference>
<evidence type="ECO:0000313" key="8">
    <source>
        <dbReference type="Proteomes" id="UP000585836"/>
    </source>
</evidence>
<feature type="non-terminal residue" evidence="7">
    <location>
        <position position="2339"/>
    </location>
</feature>
<dbReference type="Pfam" id="PF00668">
    <property type="entry name" value="Condensation"/>
    <property type="match status" value="3"/>
</dbReference>
<feature type="compositionally biased region" description="Basic and acidic residues" evidence="5">
    <location>
        <begin position="937"/>
        <end position="949"/>
    </location>
</feature>
<comment type="cofactor">
    <cofactor evidence="1">
        <name>pantetheine 4'-phosphate</name>
        <dbReference type="ChEBI" id="CHEBI:47942"/>
    </cofactor>
</comment>
<feature type="domain" description="Carrier" evidence="6">
    <location>
        <begin position="2022"/>
        <end position="2097"/>
    </location>
</feature>
<dbReference type="SUPFAM" id="SSF52777">
    <property type="entry name" value="CoA-dependent acyltransferases"/>
    <property type="match status" value="5"/>
</dbReference>